<evidence type="ECO:0000313" key="2">
    <source>
        <dbReference type="Proteomes" id="UP001207468"/>
    </source>
</evidence>
<keyword evidence="2" id="KW-1185">Reference proteome</keyword>
<name>A0ACC0TWC6_9AGAM</name>
<accession>A0ACC0TWC6</accession>
<protein>
    <submittedName>
        <fullName evidence="1">Glycosyltransferase family 15 protein</fullName>
    </submittedName>
</protein>
<evidence type="ECO:0000313" key="1">
    <source>
        <dbReference type="EMBL" id="KAI9451651.1"/>
    </source>
</evidence>
<comment type="caution">
    <text evidence="1">The sequence shown here is derived from an EMBL/GenBank/DDBJ whole genome shotgun (WGS) entry which is preliminary data.</text>
</comment>
<gene>
    <name evidence="1" type="ORF">F5148DRAFT_1301056</name>
</gene>
<sequence length="434" mass="50400">MDRLLGFLSFPLRWSLLSYPTLVGLPIRVIGPLDAFKLHPPTIGPQWNHGTADENITHSSSFCPLSILTPHSYNPVSSISSLLSPHTSSHNVVPSTYYDDPGFYHGGSNGPATPGETLHHRANATLLMLARNSELDGAVRSVREMEDRFNGKYRYPWVFLNEQPFSDEFKRRVSILVSGPVHFGQIPEEHWYQPHWINETRAKEERDKLEGEGVIYGGSQSYRNMCRFNSGFFYRHPLLQDFRYYWRVEPGVHFHCDVNFDPFVYMHENNKTYGFTITMYEFRRTIESLWSTVQDFVAEHPEYVAQNNAMDFLSDNGGADFNLCHFWSNFEIADMDFWRGEAYTAYFGYLDRTGGFYYERWGDAPVHSIAAALLAGTDRIQFFREIGYEHSPFTHCPAEKDLWERGRCTCDPVHSFDYNGYSCMPRWDRIEGRR</sequence>
<dbReference type="Proteomes" id="UP001207468">
    <property type="component" value="Unassembled WGS sequence"/>
</dbReference>
<reference evidence="1" key="1">
    <citation type="submission" date="2021-03" db="EMBL/GenBank/DDBJ databases">
        <title>Evolutionary priming and transition to the ectomycorrhizal habit in an iconic lineage of mushroom-forming fungi: is preadaptation a requirement?</title>
        <authorList>
            <consortium name="DOE Joint Genome Institute"/>
            <person name="Looney B.P."/>
            <person name="Miyauchi S."/>
            <person name="Morin E."/>
            <person name="Drula E."/>
            <person name="Courty P.E."/>
            <person name="Chicoki N."/>
            <person name="Fauchery L."/>
            <person name="Kohler A."/>
            <person name="Kuo A."/>
            <person name="LaButti K."/>
            <person name="Pangilinan J."/>
            <person name="Lipzen A."/>
            <person name="Riley R."/>
            <person name="Andreopoulos W."/>
            <person name="He G."/>
            <person name="Johnson J."/>
            <person name="Barry K.W."/>
            <person name="Grigoriev I.V."/>
            <person name="Nagy L."/>
            <person name="Hibbett D."/>
            <person name="Henrissat B."/>
            <person name="Matheny P.B."/>
            <person name="Labbe J."/>
            <person name="Martin A.F."/>
        </authorList>
    </citation>
    <scope>NUCLEOTIDE SEQUENCE</scope>
    <source>
        <strain evidence="1">BPL698</strain>
    </source>
</reference>
<dbReference type="EMBL" id="JAGFNK010000365">
    <property type="protein sequence ID" value="KAI9451651.1"/>
    <property type="molecule type" value="Genomic_DNA"/>
</dbReference>
<organism evidence="1 2">
    <name type="scientific">Russula earlei</name>
    <dbReference type="NCBI Taxonomy" id="71964"/>
    <lineage>
        <taxon>Eukaryota</taxon>
        <taxon>Fungi</taxon>
        <taxon>Dikarya</taxon>
        <taxon>Basidiomycota</taxon>
        <taxon>Agaricomycotina</taxon>
        <taxon>Agaricomycetes</taxon>
        <taxon>Russulales</taxon>
        <taxon>Russulaceae</taxon>
        <taxon>Russula</taxon>
    </lineage>
</organism>
<proteinExistence type="predicted"/>